<dbReference type="SUPFAM" id="SSF50156">
    <property type="entry name" value="PDZ domain-like"/>
    <property type="match status" value="1"/>
</dbReference>
<proteinExistence type="inferred from homology"/>
<dbReference type="Gene3D" id="3.90.226.10">
    <property type="entry name" value="2-enoyl-CoA Hydratase, Chain A, domain 1"/>
    <property type="match status" value="1"/>
</dbReference>
<evidence type="ECO:0000256" key="3">
    <source>
        <dbReference type="ARBA" id="ARBA00022801"/>
    </source>
</evidence>
<dbReference type="SMART" id="SM00245">
    <property type="entry name" value="TSPc"/>
    <property type="match status" value="1"/>
</dbReference>
<dbReference type="KEGG" id="zpl:ZBT109_2184"/>
<evidence type="ECO:0000259" key="7">
    <source>
        <dbReference type="PROSITE" id="PS50106"/>
    </source>
</evidence>
<evidence type="ECO:0000313" key="8">
    <source>
        <dbReference type="EMBL" id="BBG30919.1"/>
    </source>
</evidence>
<dbReference type="Pfam" id="PF17804">
    <property type="entry name" value="TSP_NTD"/>
    <property type="match status" value="1"/>
</dbReference>
<reference evidence="8 9" key="1">
    <citation type="submission" date="2018-09" db="EMBL/GenBank/DDBJ databases">
        <title>Zymobacter palmae IAM14233 (=T109) whole genome analysis.</title>
        <authorList>
            <person name="Yanase H."/>
        </authorList>
    </citation>
    <scope>NUCLEOTIDE SEQUENCE [LARGE SCALE GENOMIC DNA]</scope>
    <source>
        <strain evidence="8 9">IAM14233</strain>
    </source>
</reference>
<dbReference type="InterPro" id="IPR029045">
    <property type="entry name" value="ClpP/crotonase-like_dom_sf"/>
</dbReference>
<dbReference type="InterPro" id="IPR005151">
    <property type="entry name" value="Tail-specific_protease"/>
</dbReference>
<dbReference type="GO" id="GO:0006508">
    <property type="term" value="P:proteolysis"/>
    <property type="evidence" value="ECO:0007669"/>
    <property type="project" value="UniProtKB-KW"/>
</dbReference>
<name>A0A348HH17_9GAMM</name>
<dbReference type="InterPro" id="IPR040573">
    <property type="entry name" value="TSP_N"/>
</dbReference>
<dbReference type="InterPro" id="IPR001478">
    <property type="entry name" value="PDZ"/>
</dbReference>
<protein>
    <submittedName>
        <fullName evidence="8">Periplasmic protease</fullName>
    </submittedName>
</protein>
<feature type="signal peptide" evidence="6">
    <location>
        <begin position="1"/>
        <end position="25"/>
    </location>
</feature>
<dbReference type="AlphaFoldDB" id="A0A348HH17"/>
<dbReference type="GO" id="GO:0004175">
    <property type="term" value="F:endopeptidase activity"/>
    <property type="evidence" value="ECO:0007669"/>
    <property type="project" value="TreeGrafter"/>
</dbReference>
<dbReference type="PROSITE" id="PS50106">
    <property type="entry name" value="PDZ"/>
    <property type="match status" value="1"/>
</dbReference>
<dbReference type="Proteomes" id="UP000267342">
    <property type="component" value="Chromosome"/>
</dbReference>
<evidence type="ECO:0000256" key="4">
    <source>
        <dbReference type="ARBA" id="ARBA00022825"/>
    </source>
</evidence>
<dbReference type="Gene3D" id="2.30.42.10">
    <property type="match status" value="1"/>
</dbReference>
<evidence type="ECO:0000313" key="9">
    <source>
        <dbReference type="Proteomes" id="UP000267342"/>
    </source>
</evidence>
<evidence type="ECO:0000256" key="5">
    <source>
        <dbReference type="RuleBase" id="RU004404"/>
    </source>
</evidence>
<dbReference type="CDD" id="cd07560">
    <property type="entry name" value="Peptidase_S41_CPP"/>
    <property type="match status" value="1"/>
</dbReference>
<dbReference type="SUPFAM" id="SSF52096">
    <property type="entry name" value="ClpP/crotonase"/>
    <property type="match status" value="1"/>
</dbReference>
<keyword evidence="6" id="KW-0732">Signal</keyword>
<dbReference type="EMBL" id="AP018933">
    <property type="protein sequence ID" value="BBG30919.1"/>
    <property type="molecule type" value="Genomic_DNA"/>
</dbReference>
<sequence>MSPFALPKHLMVLAACMAISLPSMATVSPAPGDQQVAREVASRIRYGHYENIRYDAEWSKRAYARFLDLLDPQHMYLLSGDLKDFGLLESNYANVFADGQLERPFELYNRFQQRVEARLQTLINWLQKDPHFDYTSHDRLGTDTDKQPWAITPQALDDIWRKRLKGAALSLRLTEPKLTDEQIAERLTKRYKEQLKHIRQTNHEDVLSLVLEAATSAIDPHTEYMSPSRSESFDIQMRLSLEGIGALLQADEEYVRVASLIPGGPAEKSGLLHPADRIIAVGNDDGSELTSVVGMRLDDVVNRIRGPKGSAVRLQIVPARAVDNTQTRIVTIPRDKVNLEDQAAHSKIIDVNRDGHVEHIGIITVPAFYIDFAAMQAGDTNYRSTTRDVRALIEELKAKQVNGIVLDLRNNGGGALQEANSMVGLFIDRGPTVQVRDARGRITLFADDQPGMAYTGPLAVLVDRMSASASEIFAGAIQDYGRGLILGGQTFGKGTVQTLVDIDHGGELRMTTAKFYRVSGESTQERGVTPDIFFPNLIDNKDIGESALPNVLPWDVVRPVHYTRYIYPSLQLDKLKQLHEQRVAHEADFLYLGKEADLLKQMRSEKSISLNLAQRKKELEAQKGEQLKLENERRQMLKLPVLKELNDDQALSDDSHDTPIDQAQLHEAAEILVDFATVTGLRAQ</sequence>
<dbReference type="InterPro" id="IPR020992">
    <property type="entry name" value="Tail_Prtase_C"/>
</dbReference>
<gene>
    <name evidence="8" type="ORF">ZBT109_2184</name>
</gene>
<dbReference type="PANTHER" id="PTHR32060">
    <property type="entry name" value="TAIL-SPECIFIC PROTEASE"/>
    <property type="match status" value="1"/>
</dbReference>
<dbReference type="NCBIfam" id="TIGR00225">
    <property type="entry name" value="prc"/>
    <property type="match status" value="1"/>
</dbReference>
<dbReference type="GO" id="GO:0008236">
    <property type="term" value="F:serine-type peptidase activity"/>
    <property type="evidence" value="ECO:0007669"/>
    <property type="project" value="UniProtKB-KW"/>
</dbReference>
<dbReference type="SMART" id="SM00228">
    <property type="entry name" value="PDZ"/>
    <property type="match status" value="1"/>
</dbReference>
<dbReference type="Pfam" id="PF11818">
    <property type="entry name" value="DUF3340"/>
    <property type="match status" value="1"/>
</dbReference>
<comment type="similarity">
    <text evidence="1 5">Belongs to the peptidase S41A family.</text>
</comment>
<keyword evidence="9" id="KW-1185">Reference proteome</keyword>
<keyword evidence="2 5" id="KW-0645">Protease</keyword>
<dbReference type="Gene3D" id="3.30.750.44">
    <property type="match status" value="1"/>
</dbReference>
<dbReference type="CDD" id="cd06782">
    <property type="entry name" value="cpPDZ_CPP-like"/>
    <property type="match status" value="1"/>
</dbReference>
<feature type="chain" id="PRO_5016791495" evidence="6">
    <location>
        <begin position="26"/>
        <end position="684"/>
    </location>
</feature>
<keyword evidence="4 5" id="KW-0720">Serine protease</keyword>
<evidence type="ECO:0000256" key="2">
    <source>
        <dbReference type="ARBA" id="ARBA00022670"/>
    </source>
</evidence>
<dbReference type="GO" id="GO:0007165">
    <property type="term" value="P:signal transduction"/>
    <property type="evidence" value="ECO:0007669"/>
    <property type="project" value="TreeGrafter"/>
</dbReference>
<evidence type="ECO:0000256" key="6">
    <source>
        <dbReference type="SAM" id="SignalP"/>
    </source>
</evidence>
<dbReference type="STRING" id="1123510.GCA_000620025_00708"/>
<dbReference type="InterPro" id="IPR036034">
    <property type="entry name" value="PDZ_sf"/>
</dbReference>
<keyword evidence="3 5" id="KW-0378">Hydrolase</keyword>
<feature type="domain" description="PDZ" evidence="7">
    <location>
        <begin position="234"/>
        <end position="305"/>
    </location>
</feature>
<dbReference type="GO" id="GO:0030288">
    <property type="term" value="C:outer membrane-bounded periplasmic space"/>
    <property type="evidence" value="ECO:0007669"/>
    <property type="project" value="TreeGrafter"/>
</dbReference>
<dbReference type="Pfam" id="PF03572">
    <property type="entry name" value="Peptidase_S41"/>
    <property type="match status" value="1"/>
</dbReference>
<accession>A0A348HH17</accession>
<dbReference type="FunFam" id="3.90.226.10:FF:000090">
    <property type="entry name" value="Tail-specific protease"/>
    <property type="match status" value="1"/>
</dbReference>
<dbReference type="OrthoDB" id="9812068at2"/>
<organism evidence="8 9">
    <name type="scientific">Zymobacter palmae</name>
    <dbReference type="NCBI Taxonomy" id="33074"/>
    <lineage>
        <taxon>Bacteria</taxon>
        <taxon>Pseudomonadati</taxon>
        <taxon>Pseudomonadota</taxon>
        <taxon>Gammaproteobacteria</taxon>
        <taxon>Oceanospirillales</taxon>
        <taxon>Halomonadaceae</taxon>
        <taxon>Zymobacter group</taxon>
        <taxon>Zymobacter</taxon>
    </lineage>
</organism>
<dbReference type="PANTHER" id="PTHR32060:SF22">
    <property type="entry name" value="CARBOXYL-TERMINAL-PROCESSING PEPTIDASE 3, CHLOROPLASTIC"/>
    <property type="match status" value="1"/>
</dbReference>
<evidence type="ECO:0000256" key="1">
    <source>
        <dbReference type="ARBA" id="ARBA00009179"/>
    </source>
</evidence>
<dbReference type="Pfam" id="PF00595">
    <property type="entry name" value="PDZ"/>
    <property type="match status" value="1"/>
</dbReference>
<dbReference type="InterPro" id="IPR004447">
    <property type="entry name" value="Peptidase_S41A"/>
</dbReference>